<organism evidence="1 2">
    <name type="scientific">Jeotgalibacillus terrae</name>
    <dbReference type="NCBI Taxonomy" id="587735"/>
    <lineage>
        <taxon>Bacteria</taxon>
        <taxon>Bacillati</taxon>
        <taxon>Bacillota</taxon>
        <taxon>Bacilli</taxon>
        <taxon>Bacillales</taxon>
        <taxon>Caryophanaceae</taxon>
        <taxon>Jeotgalibacillus</taxon>
    </lineage>
</organism>
<proteinExistence type="predicted"/>
<dbReference type="RefSeq" id="WP_204730189.1">
    <property type="nucleotide sequence ID" value="NZ_JAFBDK010000014.1"/>
</dbReference>
<protein>
    <submittedName>
        <fullName evidence="1">Uncharacterized protein</fullName>
    </submittedName>
</protein>
<comment type="caution">
    <text evidence="1">The sequence shown here is derived from an EMBL/GenBank/DDBJ whole genome shotgun (WGS) entry which is preliminary data.</text>
</comment>
<dbReference type="SUPFAM" id="SSF64518">
    <property type="entry name" value="Phase 1 flagellin"/>
    <property type="match status" value="1"/>
</dbReference>
<evidence type="ECO:0000313" key="1">
    <source>
        <dbReference type="EMBL" id="MFD2910478.1"/>
    </source>
</evidence>
<sequence>MCSTVRHEYADVNKAAAADQNGWVQNGTKVELLGDARPDAIYGNYAHLLQAYYVPKMSVALNQAGVAGVGAAEAYCDHTQDGSIFQSEILPDSLEVRLNGSLLNDEQFTFENGRVTLIPEEIDLEVLSQCLQFSYDVRQGTAYGDNEFIFQTGANAGMQKEVSIASFDNLLETVSMLCVREHDHASQGLNVVDQSLAFITNELGNMGAVQNSLEHIASNLANQT</sequence>
<name>A0ABW5ZET1_9BACL</name>
<evidence type="ECO:0000313" key="2">
    <source>
        <dbReference type="Proteomes" id="UP001597561"/>
    </source>
</evidence>
<keyword evidence="2" id="KW-1185">Reference proteome</keyword>
<reference evidence="2" key="1">
    <citation type="journal article" date="2019" name="Int. J. Syst. Evol. Microbiol.">
        <title>The Global Catalogue of Microorganisms (GCM) 10K type strain sequencing project: providing services to taxonomists for standard genome sequencing and annotation.</title>
        <authorList>
            <consortium name="The Broad Institute Genomics Platform"/>
            <consortium name="The Broad Institute Genome Sequencing Center for Infectious Disease"/>
            <person name="Wu L."/>
            <person name="Ma J."/>
        </authorList>
    </citation>
    <scope>NUCLEOTIDE SEQUENCE [LARGE SCALE GENOMIC DNA]</scope>
    <source>
        <strain evidence="2">KCTC 13528</strain>
    </source>
</reference>
<accession>A0ABW5ZET1</accession>
<gene>
    <name evidence="1" type="ORF">ACFS5P_01165</name>
</gene>
<dbReference type="EMBL" id="JBHUPG010000001">
    <property type="protein sequence ID" value="MFD2910478.1"/>
    <property type="molecule type" value="Genomic_DNA"/>
</dbReference>
<dbReference type="Gene3D" id="1.20.1330.10">
    <property type="entry name" value="f41 fragment of flagellin, N-terminal domain"/>
    <property type="match status" value="1"/>
</dbReference>
<dbReference type="Proteomes" id="UP001597561">
    <property type="component" value="Unassembled WGS sequence"/>
</dbReference>